<reference evidence="2" key="1">
    <citation type="journal article" date="2015" name="BMC Genomics">
        <title>Candidate chemosensory genes identified in Colaphellus bowringi by antennal transcriptome analysis.</title>
        <authorList>
            <person name="Li X.M."/>
            <person name="Zhu X.Y."/>
            <person name="Wang Z.Q."/>
            <person name="Wang Y."/>
            <person name="He P."/>
            <person name="Chen G."/>
            <person name="Sun L."/>
            <person name="Deng D.G."/>
            <person name="Zhang Y.N."/>
        </authorList>
    </citation>
    <scope>NUCLEOTIDE SEQUENCE</scope>
</reference>
<dbReference type="Gene3D" id="1.10.238.20">
    <property type="entry name" value="Pheromone/general odorant binding protein domain"/>
    <property type="match status" value="1"/>
</dbReference>
<sequence length="140" mass="15898">MKTILKYVILIGVSSTYAYITEEGWGEPLIALANSLHNKCVPITGVTQASIDQVKEGNFIEDEKMKRYVLCLWLVSEVISEKFELNTEIFKLLPKKLQDGHNIIGCTKKINGTDVSELYEKTYSVTKCIQKANPDEFIMF</sequence>
<reference evidence="2" key="2">
    <citation type="submission" date="2015-08" db="EMBL/GenBank/DDBJ databases">
        <authorList>
            <person name="Babu N.S."/>
            <person name="Beckwith C.J."/>
            <person name="Beseler K.G."/>
            <person name="Brison A."/>
            <person name="Carone J.V."/>
            <person name="Caskin T.P."/>
            <person name="Diamond M."/>
            <person name="Durham M.E."/>
            <person name="Foxe J.M."/>
            <person name="Go M."/>
            <person name="Henderson B.A."/>
            <person name="Jones I.B."/>
            <person name="McGettigan J.A."/>
            <person name="Micheletti S.J."/>
            <person name="Nasrallah M.E."/>
            <person name="Ortiz D."/>
            <person name="Piller C.R."/>
            <person name="Privatt S.R."/>
            <person name="Schneider S.L."/>
            <person name="Sharp S."/>
            <person name="Smith T.C."/>
            <person name="Stanton J.D."/>
            <person name="Ullery H.E."/>
            <person name="Wilson R.J."/>
            <person name="Serrano M.G."/>
            <person name="Buck G."/>
            <person name="Lee V."/>
            <person name="Wang Y."/>
            <person name="Carvalho R."/>
            <person name="Voegtly L."/>
            <person name="Shi R."/>
            <person name="Duckworth R."/>
            <person name="Johnson A."/>
            <person name="Loviza R."/>
            <person name="Walstead R."/>
            <person name="Shah Z."/>
            <person name="Kiflezghi M."/>
            <person name="Wade K."/>
            <person name="Ball S.L."/>
            <person name="Bradley K.W."/>
            <person name="Asai D.J."/>
            <person name="Bowman C.A."/>
            <person name="Russell D.A."/>
            <person name="Pope W.H."/>
            <person name="Jacobs-Sera D."/>
            <person name="Hendrix R.W."/>
            <person name="Hatfull G.F."/>
        </authorList>
    </citation>
    <scope>NUCLEOTIDE SEQUENCE</scope>
</reference>
<keyword evidence="1" id="KW-0732">Signal</keyword>
<dbReference type="SUPFAM" id="SSF47565">
    <property type="entry name" value="Insect pheromone/odorant-binding proteins"/>
    <property type="match status" value="1"/>
</dbReference>
<dbReference type="PRINTS" id="PR00485">
    <property type="entry name" value="MEALWORMBTLB"/>
</dbReference>
<dbReference type="Pfam" id="PF01395">
    <property type="entry name" value="PBP_GOBP"/>
    <property type="match status" value="1"/>
</dbReference>
<proteinExistence type="evidence at transcript level"/>
<dbReference type="GO" id="GO:0005549">
    <property type="term" value="F:odorant binding"/>
    <property type="evidence" value="ECO:0007669"/>
    <property type="project" value="InterPro"/>
</dbReference>
<evidence type="ECO:0000313" key="2">
    <source>
        <dbReference type="EMBL" id="ALR72499.1"/>
    </source>
</evidence>
<accession>A0A0S3J2H1</accession>
<name>A0A0S3J2H1_9CUCU</name>
<dbReference type="InterPro" id="IPR036728">
    <property type="entry name" value="PBP_GOBP_sf"/>
</dbReference>
<protein>
    <submittedName>
        <fullName evidence="2">Odorant binding protein 11</fullName>
    </submittedName>
</protein>
<feature type="chain" id="PRO_5006612732" evidence="1">
    <location>
        <begin position="19"/>
        <end position="140"/>
    </location>
</feature>
<dbReference type="EMBL" id="KT381493">
    <property type="protein sequence ID" value="ALR72499.1"/>
    <property type="molecule type" value="mRNA"/>
</dbReference>
<organism evidence="2">
    <name type="scientific">Colaphellus bowringi</name>
    <dbReference type="NCBI Taxonomy" id="561076"/>
    <lineage>
        <taxon>Eukaryota</taxon>
        <taxon>Metazoa</taxon>
        <taxon>Ecdysozoa</taxon>
        <taxon>Arthropoda</taxon>
        <taxon>Hexapoda</taxon>
        <taxon>Insecta</taxon>
        <taxon>Pterygota</taxon>
        <taxon>Neoptera</taxon>
        <taxon>Endopterygota</taxon>
        <taxon>Coleoptera</taxon>
        <taxon>Polyphaga</taxon>
        <taxon>Cucujiformia</taxon>
        <taxon>Chrysomeloidea</taxon>
        <taxon>Chrysomelidae</taxon>
        <taxon>Chrysomelinae</taxon>
        <taxon>Chrysomelini</taxon>
        <taxon>Colaphellus</taxon>
    </lineage>
</organism>
<feature type="signal peptide" evidence="1">
    <location>
        <begin position="1"/>
        <end position="18"/>
    </location>
</feature>
<dbReference type="AlphaFoldDB" id="A0A0S3J2H1"/>
<dbReference type="InterPro" id="IPR006170">
    <property type="entry name" value="PBP/GOBP"/>
</dbReference>
<evidence type="ECO:0000256" key="1">
    <source>
        <dbReference type="SAM" id="SignalP"/>
    </source>
</evidence>
<dbReference type="CDD" id="cd23992">
    <property type="entry name" value="PBP_GOBP"/>
    <property type="match status" value="1"/>
</dbReference>